<dbReference type="CDD" id="cd00190">
    <property type="entry name" value="Tryp_SPc"/>
    <property type="match status" value="1"/>
</dbReference>
<dbReference type="SUPFAM" id="SSF50494">
    <property type="entry name" value="Trypsin-like serine proteases"/>
    <property type="match status" value="1"/>
</dbReference>
<dbReference type="Gene3D" id="2.40.10.10">
    <property type="entry name" value="Trypsin-like serine proteases"/>
    <property type="match status" value="2"/>
</dbReference>
<dbReference type="InterPro" id="IPR018114">
    <property type="entry name" value="TRYPSIN_HIS"/>
</dbReference>
<dbReference type="PROSITE" id="PS00135">
    <property type="entry name" value="TRYPSIN_SER"/>
    <property type="match status" value="1"/>
</dbReference>
<dbReference type="GO" id="GO:0004252">
    <property type="term" value="F:serine-type endopeptidase activity"/>
    <property type="evidence" value="ECO:0007669"/>
    <property type="project" value="InterPro"/>
</dbReference>
<dbReference type="PROSITE" id="PS50240">
    <property type="entry name" value="TRYPSIN_DOM"/>
    <property type="match status" value="1"/>
</dbReference>
<accession>A0A9W8VAZ0</accession>
<evidence type="ECO:0000313" key="9">
    <source>
        <dbReference type="EMBL" id="KAJ4252383.1"/>
    </source>
</evidence>
<protein>
    <recommendedName>
        <fullName evidence="8">Peptidase S1 domain-containing protein</fullName>
    </recommendedName>
</protein>
<proteinExistence type="inferred from homology"/>
<feature type="chain" id="PRO_5040954526" description="Peptidase S1 domain-containing protein" evidence="7">
    <location>
        <begin position="19"/>
        <end position="260"/>
    </location>
</feature>
<dbReference type="InterPro" id="IPR050430">
    <property type="entry name" value="Peptidase_S1"/>
</dbReference>
<name>A0A9W8VAZ0_9HYPO</name>
<organism evidence="9 10">
    <name type="scientific">Fusarium torreyae</name>
    <dbReference type="NCBI Taxonomy" id="1237075"/>
    <lineage>
        <taxon>Eukaryota</taxon>
        <taxon>Fungi</taxon>
        <taxon>Dikarya</taxon>
        <taxon>Ascomycota</taxon>
        <taxon>Pezizomycotina</taxon>
        <taxon>Sordariomycetes</taxon>
        <taxon>Hypocreomycetidae</taxon>
        <taxon>Hypocreales</taxon>
        <taxon>Nectriaceae</taxon>
        <taxon>Fusarium</taxon>
    </lineage>
</organism>
<sequence>MELKLAFLAALAVPMVSALPQPIPQDEVNIVGGESASVSEFPFIVSIARSGSPWCGGTLLNANTVLTAAHCSVGVSASSVQIRAGSTARNSGGVVSRVSSITIHPSFSGLDTLNNDVAIWKLSTPIAASSTISYGQLAASGSDPSAGSSLTVAGWGDTVDGGNNAPVNLRKVTVPVVARATCRSQYTPLYGSNAITTNMFCAGLTQGGKDSCQGDSGGPIVDSSRTIVGVVSWGEGCAQAGYPGVYARVGSVRSFIDSNA</sequence>
<dbReference type="FunFam" id="2.40.10.10:FF:000077">
    <property type="entry name" value="Predicted protein"/>
    <property type="match status" value="1"/>
</dbReference>
<evidence type="ECO:0000256" key="1">
    <source>
        <dbReference type="ARBA" id="ARBA00007664"/>
    </source>
</evidence>
<dbReference type="PANTHER" id="PTHR24276:SF98">
    <property type="entry name" value="FI18310P1-RELATED"/>
    <property type="match status" value="1"/>
</dbReference>
<dbReference type="PRINTS" id="PR00722">
    <property type="entry name" value="CHYMOTRYPSIN"/>
</dbReference>
<keyword evidence="7" id="KW-0732">Signal</keyword>
<dbReference type="GO" id="GO:0006508">
    <property type="term" value="P:proteolysis"/>
    <property type="evidence" value="ECO:0007669"/>
    <property type="project" value="UniProtKB-KW"/>
</dbReference>
<keyword evidence="4 6" id="KW-0720">Serine protease</keyword>
<evidence type="ECO:0000256" key="6">
    <source>
        <dbReference type="RuleBase" id="RU363034"/>
    </source>
</evidence>
<reference evidence="9" key="1">
    <citation type="submission" date="2022-09" db="EMBL/GenBank/DDBJ databases">
        <title>Fusarium specimens isolated from Avocado Roots.</title>
        <authorList>
            <person name="Stajich J."/>
            <person name="Roper C."/>
            <person name="Heimlech-Rivalta G."/>
        </authorList>
    </citation>
    <scope>NUCLEOTIDE SEQUENCE</scope>
    <source>
        <strain evidence="9">CF00136</strain>
    </source>
</reference>
<comment type="caution">
    <text evidence="9">The sequence shown here is derived from an EMBL/GenBank/DDBJ whole genome shotgun (WGS) entry which is preliminary data.</text>
</comment>
<evidence type="ECO:0000256" key="3">
    <source>
        <dbReference type="ARBA" id="ARBA00022801"/>
    </source>
</evidence>
<comment type="similarity">
    <text evidence="1">Belongs to the peptidase S1 family.</text>
</comment>
<evidence type="ECO:0000256" key="4">
    <source>
        <dbReference type="ARBA" id="ARBA00022825"/>
    </source>
</evidence>
<dbReference type="InterPro" id="IPR009003">
    <property type="entry name" value="Peptidase_S1_PA"/>
</dbReference>
<evidence type="ECO:0000256" key="2">
    <source>
        <dbReference type="ARBA" id="ARBA00022670"/>
    </source>
</evidence>
<evidence type="ECO:0000259" key="8">
    <source>
        <dbReference type="PROSITE" id="PS50240"/>
    </source>
</evidence>
<dbReference type="AlphaFoldDB" id="A0A9W8VAZ0"/>
<dbReference type="PROSITE" id="PS00134">
    <property type="entry name" value="TRYPSIN_HIS"/>
    <property type="match status" value="1"/>
</dbReference>
<dbReference type="InterPro" id="IPR001254">
    <property type="entry name" value="Trypsin_dom"/>
</dbReference>
<dbReference type="InterPro" id="IPR001314">
    <property type="entry name" value="Peptidase_S1A"/>
</dbReference>
<keyword evidence="2 6" id="KW-0645">Protease</keyword>
<dbReference type="Proteomes" id="UP001152049">
    <property type="component" value="Unassembled WGS sequence"/>
</dbReference>
<evidence type="ECO:0000256" key="5">
    <source>
        <dbReference type="ARBA" id="ARBA00023157"/>
    </source>
</evidence>
<evidence type="ECO:0000256" key="7">
    <source>
        <dbReference type="SAM" id="SignalP"/>
    </source>
</evidence>
<dbReference type="PANTHER" id="PTHR24276">
    <property type="entry name" value="POLYSERASE-RELATED"/>
    <property type="match status" value="1"/>
</dbReference>
<gene>
    <name evidence="9" type="ORF">NW762_010981</name>
</gene>
<evidence type="ECO:0000313" key="10">
    <source>
        <dbReference type="Proteomes" id="UP001152049"/>
    </source>
</evidence>
<dbReference type="OrthoDB" id="6380398at2759"/>
<dbReference type="SMART" id="SM00020">
    <property type="entry name" value="Tryp_SPc"/>
    <property type="match status" value="1"/>
</dbReference>
<dbReference type="InterPro" id="IPR043504">
    <property type="entry name" value="Peptidase_S1_PA_chymotrypsin"/>
</dbReference>
<feature type="domain" description="Peptidase S1" evidence="8">
    <location>
        <begin position="30"/>
        <end position="260"/>
    </location>
</feature>
<keyword evidence="10" id="KW-1185">Reference proteome</keyword>
<keyword evidence="3 6" id="KW-0378">Hydrolase</keyword>
<dbReference type="InterPro" id="IPR033116">
    <property type="entry name" value="TRYPSIN_SER"/>
</dbReference>
<dbReference type="EMBL" id="JAOQAZ010000026">
    <property type="protein sequence ID" value="KAJ4252383.1"/>
    <property type="molecule type" value="Genomic_DNA"/>
</dbReference>
<feature type="signal peptide" evidence="7">
    <location>
        <begin position="1"/>
        <end position="18"/>
    </location>
</feature>
<dbReference type="Pfam" id="PF00089">
    <property type="entry name" value="Trypsin"/>
    <property type="match status" value="1"/>
</dbReference>
<keyword evidence="5" id="KW-1015">Disulfide bond</keyword>